<dbReference type="AlphaFoldDB" id="A0A6M1T2M5"/>
<dbReference type="PANTHER" id="PTHR48111:SF22">
    <property type="entry name" value="REGULATOR OF RPOS"/>
    <property type="match status" value="1"/>
</dbReference>
<dbReference type="Gene3D" id="3.40.50.2300">
    <property type="match status" value="1"/>
</dbReference>
<dbReference type="EMBL" id="JAALLT010000002">
    <property type="protein sequence ID" value="NGP76265.1"/>
    <property type="molecule type" value="Genomic_DNA"/>
</dbReference>
<dbReference type="FunFam" id="1.10.10.10:FF:000005">
    <property type="entry name" value="Two-component system response regulator"/>
    <property type="match status" value="1"/>
</dbReference>
<dbReference type="InterPro" id="IPR036388">
    <property type="entry name" value="WH-like_DNA-bd_sf"/>
</dbReference>
<keyword evidence="2" id="KW-0902">Two-component regulatory system</keyword>
<dbReference type="GO" id="GO:0032993">
    <property type="term" value="C:protein-DNA complex"/>
    <property type="evidence" value="ECO:0007669"/>
    <property type="project" value="TreeGrafter"/>
</dbReference>
<dbReference type="Gene3D" id="6.10.250.690">
    <property type="match status" value="1"/>
</dbReference>
<dbReference type="GO" id="GO:0000156">
    <property type="term" value="F:phosphorelay response regulator activity"/>
    <property type="evidence" value="ECO:0007669"/>
    <property type="project" value="TreeGrafter"/>
</dbReference>
<reference evidence="10 11" key="1">
    <citation type="submission" date="2020-02" db="EMBL/GenBank/DDBJ databases">
        <title>Balneolaceae bacterium YR4-1, complete genome.</title>
        <authorList>
            <person name="Li Y."/>
            <person name="Wu S."/>
        </authorList>
    </citation>
    <scope>NUCLEOTIDE SEQUENCE [LARGE SCALE GENOMIC DNA]</scope>
    <source>
        <strain evidence="10 11">YR4-1</strain>
    </source>
</reference>
<protein>
    <submittedName>
        <fullName evidence="10">Response regulator transcription factor</fullName>
    </submittedName>
</protein>
<keyword evidence="4 7" id="KW-0238">DNA-binding</keyword>
<evidence type="ECO:0000256" key="1">
    <source>
        <dbReference type="ARBA" id="ARBA00022553"/>
    </source>
</evidence>
<feature type="domain" description="Response regulatory" evidence="8">
    <location>
        <begin position="2"/>
        <end position="116"/>
    </location>
</feature>
<evidence type="ECO:0000256" key="2">
    <source>
        <dbReference type="ARBA" id="ARBA00023012"/>
    </source>
</evidence>
<dbReference type="PROSITE" id="PS50110">
    <property type="entry name" value="RESPONSE_REGULATORY"/>
    <property type="match status" value="1"/>
</dbReference>
<dbReference type="GO" id="GO:0005829">
    <property type="term" value="C:cytosol"/>
    <property type="evidence" value="ECO:0007669"/>
    <property type="project" value="TreeGrafter"/>
</dbReference>
<keyword evidence="11" id="KW-1185">Reference proteome</keyword>
<evidence type="ECO:0000313" key="11">
    <source>
        <dbReference type="Proteomes" id="UP000473278"/>
    </source>
</evidence>
<dbReference type="SUPFAM" id="SSF52172">
    <property type="entry name" value="CheY-like"/>
    <property type="match status" value="1"/>
</dbReference>
<evidence type="ECO:0000259" key="9">
    <source>
        <dbReference type="PROSITE" id="PS51755"/>
    </source>
</evidence>
<dbReference type="SMART" id="SM00862">
    <property type="entry name" value="Trans_reg_C"/>
    <property type="match status" value="1"/>
</dbReference>
<dbReference type="InterPro" id="IPR011006">
    <property type="entry name" value="CheY-like_superfamily"/>
</dbReference>
<name>A0A6M1T2M5_9BACT</name>
<dbReference type="Pfam" id="PF00486">
    <property type="entry name" value="Trans_reg_C"/>
    <property type="match status" value="1"/>
</dbReference>
<dbReference type="Proteomes" id="UP000473278">
    <property type="component" value="Unassembled WGS sequence"/>
</dbReference>
<dbReference type="Pfam" id="PF00072">
    <property type="entry name" value="Response_reg"/>
    <property type="match status" value="1"/>
</dbReference>
<keyword evidence="5" id="KW-0804">Transcription</keyword>
<evidence type="ECO:0000256" key="3">
    <source>
        <dbReference type="ARBA" id="ARBA00023015"/>
    </source>
</evidence>
<dbReference type="RefSeq" id="WP_165140459.1">
    <property type="nucleotide sequence ID" value="NZ_JAALLT010000002.1"/>
</dbReference>
<dbReference type="Gene3D" id="1.10.10.10">
    <property type="entry name" value="Winged helix-like DNA-binding domain superfamily/Winged helix DNA-binding domain"/>
    <property type="match status" value="1"/>
</dbReference>
<evidence type="ECO:0000256" key="7">
    <source>
        <dbReference type="PROSITE-ProRule" id="PRU01091"/>
    </source>
</evidence>
<gene>
    <name evidence="10" type="ORF">G3570_06450</name>
</gene>
<comment type="caution">
    <text evidence="10">The sequence shown here is derived from an EMBL/GenBank/DDBJ whole genome shotgun (WGS) entry which is preliminary data.</text>
</comment>
<dbReference type="InterPro" id="IPR001789">
    <property type="entry name" value="Sig_transdc_resp-reg_receiver"/>
</dbReference>
<dbReference type="CDD" id="cd00383">
    <property type="entry name" value="trans_reg_C"/>
    <property type="match status" value="1"/>
</dbReference>
<dbReference type="GO" id="GO:0000976">
    <property type="term" value="F:transcription cis-regulatory region binding"/>
    <property type="evidence" value="ECO:0007669"/>
    <property type="project" value="TreeGrafter"/>
</dbReference>
<evidence type="ECO:0000313" key="10">
    <source>
        <dbReference type="EMBL" id="NGP76265.1"/>
    </source>
</evidence>
<sequence>MDVLVIEDDQSVRVLVRAVLEKNGNSVAQADNAAEGQELAFNNEYDIIILDLGLPDGNGYDICKNIRDQDITTPVLILSAEQETDVKVKCLKVGADDYLTKPFNPEELMARVEAITRRSTDASGEQVLNCGELQVKLLEREFYVDGTEVDLTNNEFNLLVYLLKNKNRIISQEEIAEKVWDIHFDTQTNYINVYISYLRKKIRDHTENDYIETVRKKGFVLRCED</sequence>
<evidence type="ECO:0000259" key="8">
    <source>
        <dbReference type="PROSITE" id="PS50110"/>
    </source>
</evidence>
<accession>A0A6M1T2M5</accession>
<evidence type="ECO:0000256" key="4">
    <source>
        <dbReference type="ARBA" id="ARBA00023125"/>
    </source>
</evidence>
<dbReference type="GO" id="GO:0006355">
    <property type="term" value="P:regulation of DNA-templated transcription"/>
    <property type="evidence" value="ECO:0007669"/>
    <property type="project" value="InterPro"/>
</dbReference>
<dbReference type="InterPro" id="IPR001867">
    <property type="entry name" value="OmpR/PhoB-type_DNA-bd"/>
</dbReference>
<dbReference type="PROSITE" id="PS51755">
    <property type="entry name" value="OMPR_PHOB"/>
    <property type="match status" value="1"/>
</dbReference>
<keyword evidence="1 6" id="KW-0597">Phosphoprotein</keyword>
<dbReference type="PANTHER" id="PTHR48111">
    <property type="entry name" value="REGULATOR OF RPOS"/>
    <property type="match status" value="1"/>
</dbReference>
<proteinExistence type="predicted"/>
<evidence type="ECO:0000256" key="6">
    <source>
        <dbReference type="PROSITE-ProRule" id="PRU00169"/>
    </source>
</evidence>
<dbReference type="SMART" id="SM00448">
    <property type="entry name" value="REC"/>
    <property type="match status" value="1"/>
</dbReference>
<feature type="DNA-binding region" description="OmpR/PhoB-type" evidence="7">
    <location>
        <begin position="125"/>
        <end position="223"/>
    </location>
</feature>
<dbReference type="InterPro" id="IPR039420">
    <property type="entry name" value="WalR-like"/>
</dbReference>
<feature type="modified residue" description="4-aspartylphosphate" evidence="6">
    <location>
        <position position="51"/>
    </location>
</feature>
<organism evidence="10 11">
    <name type="scientific">Halalkalibaculum roseum</name>
    <dbReference type="NCBI Taxonomy" id="2709311"/>
    <lineage>
        <taxon>Bacteria</taxon>
        <taxon>Pseudomonadati</taxon>
        <taxon>Balneolota</taxon>
        <taxon>Balneolia</taxon>
        <taxon>Balneolales</taxon>
        <taxon>Balneolaceae</taxon>
        <taxon>Halalkalibaculum</taxon>
    </lineage>
</organism>
<keyword evidence="3" id="KW-0805">Transcription regulation</keyword>
<feature type="domain" description="OmpR/PhoB-type" evidence="9">
    <location>
        <begin position="125"/>
        <end position="223"/>
    </location>
</feature>
<evidence type="ECO:0000256" key="5">
    <source>
        <dbReference type="ARBA" id="ARBA00023163"/>
    </source>
</evidence>